<evidence type="ECO:0000256" key="11">
    <source>
        <dbReference type="ARBA" id="ARBA00022927"/>
    </source>
</evidence>
<feature type="domain" description="SRCR" evidence="22">
    <location>
        <begin position="129"/>
        <end position="229"/>
    </location>
</feature>
<feature type="chain" id="PRO_5044774748" description="Scavenger receptor cysteine-rich domain-containing protein DMBT1" evidence="20">
    <location>
        <begin position="19"/>
        <end position="1177"/>
    </location>
</feature>
<evidence type="ECO:0000313" key="26">
    <source>
        <dbReference type="Proteomes" id="UP001591681"/>
    </source>
</evidence>
<evidence type="ECO:0000256" key="7">
    <source>
        <dbReference type="ARBA" id="ARBA00022525"/>
    </source>
</evidence>
<feature type="domain" description="SMB" evidence="23">
    <location>
        <begin position="21"/>
        <end position="60"/>
    </location>
</feature>
<evidence type="ECO:0000256" key="6">
    <source>
        <dbReference type="ARBA" id="ARBA00022475"/>
    </source>
</evidence>
<feature type="disulfide bond" evidence="19">
    <location>
        <begin position="198"/>
        <end position="208"/>
    </location>
</feature>
<dbReference type="SUPFAM" id="SSF49854">
    <property type="entry name" value="Spermadhesin, CUB domain"/>
    <property type="match status" value="3"/>
</dbReference>
<evidence type="ECO:0000256" key="14">
    <source>
        <dbReference type="ARBA" id="ARBA00023180"/>
    </source>
</evidence>
<keyword evidence="7" id="KW-0964">Secreted</keyword>
<dbReference type="PRINTS" id="PR00023">
    <property type="entry name" value="ZPELLUCIDA"/>
</dbReference>
<dbReference type="PROSITE" id="PS51034">
    <property type="entry name" value="ZP_2"/>
    <property type="match status" value="2"/>
</dbReference>
<feature type="disulfide bond" evidence="19">
    <location>
        <begin position="154"/>
        <end position="218"/>
    </location>
</feature>
<comment type="similarity">
    <text evidence="3">Belongs to the DMBT1 family.</text>
</comment>
<feature type="domain" description="SMB" evidence="23">
    <location>
        <begin position="75"/>
        <end position="114"/>
    </location>
</feature>
<evidence type="ECO:0000256" key="19">
    <source>
        <dbReference type="PROSITE-ProRule" id="PRU00196"/>
    </source>
</evidence>
<evidence type="ECO:0000259" key="24">
    <source>
        <dbReference type="PROSITE" id="PS51034"/>
    </source>
</evidence>
<evidence type="ECO:0000256" key="10">
    <source>
        <dbReference type="ARBA" id="ARBA00022782"/>
    </source>
</evidence>
<keyword evidence="11" id="KW-0653">Protein transport</keyword>
<dbReference type="SMART" id="SM00042">
    <property type="entry name" value="CUB"/>
    <property type="match status" value="3"/>
</dbReference>
<dbReference type="Gene3D" id="3.10.250.10">
    <property type="entry name" value="SRCR-like domain"/>
    <property type="match status" value="1"/>
</dbReference>
<dbReference type="PANTHER" id="PTHR14002">
    <property type="entry name" value="ENDOGLIN/TGF-BETA RECEPTOR TYPE III"/>
    <property type="match status" value="1"/>
</dbReference>
<dbReference type="AlphaFoldDB" id="A0ABD1JA96"/>
<dbReference type="FunFam" id="2.60.40.4100:FF:000005">
    <property type="entry name" value="Deleted in malignant brain tumors 1"/>
    <property type="match status" value="2"/>
</dbReference>
<evidence type="ECO:0000256" key="17">
    <source>
        <dbReference type="ARBA" id="ARBA00047200"/>
    </source>
</evidence>
<dbReference type="SUPFAM" id="SSF56487">
    <property type="entry name" value="SRCR-like"/>
    <property type="match status" value="1"/>
</dbReference>
<evidence type="ECO:0000256" key="5">
    <source>
        <dbReference type="ARBA" id="ARBA00022473"/>
    </source>
</evidence>
<dbReference type="Gene3D" id="4.10.410.20">
    <property type="match status" value="1"/>
</dbReference>
<dbReference type="FunFam" id="3.10.250.10:FF:000006">
    <property type="entry name" value="neurotrypsin isoform X2"/>
    <property type="match status" value="1"/>
</dbReference>
<dbReference type="PROSITE" id="PS00524">
    <property type="entry name" value="SMB_1"/>
    <property type="match status" value="2"/>
</dbReference>
<reference evidence="25 26" key="1">
    <citation type="submission" date="2024-09" db="EMBL/GenBank/DDBJ databases">
        <title>A chromosome-level genome assembly of Gray's grenadier anchovy, Coilia grayii.</title>
        <authorList>
            <person name="Fu Z."/>
        </authorList>
    </citation>
    <scope>NUCLEOTIDE SEQUENCE [LARGE SCALE GENOMIC DNA]</scope>
    <source>
        <strain evidence="25">G4</strain>
        <tissue evidence="25">Muscle</tissue>
    </source>
</reference>
<evidence type="ECO:0000256" key="4">
    <source>
        <dbReference type="ARBA" id="ARBA00022448"/>
    </source>
</evidence>
<dbReference type="Pfam" id="PF00530">
    <property type="entry name" value="SRCR"/>
    <property type="match status" value="1"/>
</dbReference>
<dbReference type="PROSITE" id="PS00420">
    <property type="entry name" value="SRCR_1"/>
    <property type="match status" value="1"/>
</dbReference>
<dbReference type="InterPro" id="IPR055356">
    <property type="entry name" value="ZP-N"/>
</dbReference>
<dbReference type="Pfam" id="PF23344">
    <property type="entry name" value="ZP-N"/>
    <property type="match status" value="2"/>
</dbReference>
<dbReference type="InterPro" id="IPR048290">
    <property type="entry name" value="ZP_chr"/>
</dbReference>
<name>A0ABD1JA96_9TELE</name>
<dbReference type="PANTHER" id="PTHR14002:SF38">
    <property type="entry name" value="CUB AND ZONA PELLUCIDA-LIKE DOMAIN-CONTAINING PROTEIN 1"/>
    <property type="match status" value="1"/>
</dbReference>
<sequence>MELRPVILLLCSYAAVTTVQERYSCRYSCGYDFGSCSCTDSCWYFGNCCNDYNDYCARTTPGPHQTQTVVPAVTDYHTCRYYCGYSFGGCSCTSSCPYYGNCCRDYYEYCHEATTPAMITAITEGPYDIRLAAGNSSCAGRVEVKVGGTWGTVCDDAWDIADAKVVCRQMGCGAVLSAPAQAYFGQGSGQIWLDDVACSGTESSLFQCRHSGFGSHNCGHQEDASVVCQEPHPHCGGYLSGAGSFSSPYYPNYYHENAHCSWRLSAPSGQRILLTFSDLELERCCTCDYITVYDGPTTGYSKLGQLCHNSSVNTFHSSSNYLTVVFRSDRTGVSRGFRAEFISSLSSGSGRVQCSDDNMNIVISRSFLSSQGYGNGHDLYLNDEHCRPSISSSQVIFNFPLNRCGTVREFNRGRVIYHNAVRGYRTSDGEITRQSSFKLSVVCHMEKDSLSQIMYIAEEVPNFNITGTGRFNTSMSFYTSSSFYQQIYDNPYKVNLNQYLYVQVSLRRADSSLVLFLDTCVASPNPHDYADHRSYDLVLNGCARDDTYYAYTTGSQSYARFRFQAFKFLRTHPAVYLQCKVLICPANDYNARCRQGCQRRKTRSLDSPAHQTETLVLGPIRLKGEFFSLNYPQNYPNNINCTWRIMTIGNGVITINFWNISLEYHQNCAYDSISVYNGPTTSFPLLEKMCGNHYHRVVQSTSNDVTVVFRTDSSGTSSGFHAEYSYVELHQCCDVTVSCIAVICAVARHSCRHNCGYDFGSCSCTDSCQYYGNCCHDYYGKSKTTTHPPCGGDLSLSGSFSSPYYPNYYHDNAYCVWRLSAPSGQRVLLVFSDLELGGCCNCDYITVHDGPSTGYSQLGRLCDNSTADAFHSSSNHMTVLFRSDGAVARRGFRAEFISSLPASKGSVECSLNNMTITISRSFLSSEGFSGNDLYVNDPNCRPTQNSYEVIFRFPLKRCGTTGMIQNGWVVYSNNVRTYPNNSEEITYLPQFHLSVGCHMEKDAVSQIMYVAHDRLKFNVTGMGRFNATMAFYTSGDFYYQIYDNPYYVSLNNYMYVQVTLGEYDSSLVVFLDTCVASPNPNDYHGQRSHYLVVNGCPRDSTYYAYTSGSQTYARFRFRAFMFLRTHPSVYLQCKVLICASNDYNSRCRQGCRKRVARHLDSQLDTATVVLGPIRLRG</sequence>
<protein>
    <recommendedName>
        <fullName evidence="16">Scavenger receptor cysteine-rich domain-containing protein DMBT1</fullName>
    </recommendedName>
    <alternativeName>
        <fullName evidence="17">Deleted in malignant brain tumors 1 protein</fullName>
    </alternativeName>
    <alternativeName>
        <fullName evidence="15">Hensin</fullName>
    </alternativeName>
</protein>
<feature type="domain" description="CUB" evidence="21">
    <location>
        <begin position="597"/>
        <end position="727"/>
    </location>
</feature>
<dbReference type="InterPro" id="IPR017977">
    <property type="entry name" value="ZP_dom_CS"/>
</dbReference>
<evidence type="ECO:0000256" key="8">
    <source>
        <dbReference type="ARBA" id="ARBA00022729"/>
    </source>
</evidence>
<dbReference type="InterPro" id="IPR035914">
    <property type="entry name" value="Sperma_CUB_dom_sf"/>
</dbReference>
<feature type="domain" description="CUB" evidence="21">
    <location>
        <begin position="218"/>
        <end position="344"/>
    </location>
</feature>
<dbReference type="InterPro" id="IPR042235">
    <property type="entry name" value="ZP-C_dom"/>
</dbReference>
<dbReference type="SMART" id="SM00202">
    <property type="entry name" value="SR"/>
    <property type="match status" value="1"/>
</dbReference>
<dbReference type="Gene3D" id="2.60.40.4100">
    <property type="entry name" value="Zona pellucida, ZP-C domain"/>
    <property type="match status" value="2"/>
</dbReference>
<evidence type="ECO:0000256" key="3">
    <source>
        <dbReference type="ARBA" id="ARBA00009931"/>
    </source>
</evidence>
<evidence type="ECO:0000256" key="12">
    <source>
        <dbReference type="ARBA" id="ARBA00023136"/>
    </source>
</evidence>
<dbReference type="InterPro" id="IPR055355">
    <property type="entry name" value="ZP-C"/>
</dbReference>
<keyword evidence="12" id="KW-0472">Membrane</keyword>
<evidence type="ECO:0000256" key="20">
    <source>
        <dbReference type="SAM" id="SignalP"/>
    </source>
</evidence>
<organism evidence="25 26">
    <name type="scientific">Coilia grayii</name>
    <name type="common">Gray's grenadier anchovy</name>
    <dbReference type="NCBI Taxonomy" id="363190"/>
    <lineage>
        <taxon>Eukaryota</taxon>
        <taxon>Metazoa</taxon>
        <taxon>Chordata</taxon>
        <taxon>Craniata</taxon>
        <taxon>Vertebrata</taxon>
        <taxon>Euteleostomi</taxon>
        <taxon>Actinopterygii</taxon>
        <taxon>Neopterygii</taxon>
        <taxon>Teleostei</taxon>
        <taxon>Clupei</taxon>
        <taxon>Clupeiformes</taxon>
        <taxon>Clupeoidei</taxon>
        <taxon>Engraulidae</taxon>
        <taxon>Coilinae</taxon>
        <taxon>Coilia</taxon>
    </lineage>
</organism>
<dbReference type="PROSITE" id="PS50287">
    <property type="entry name" value="SRCR_2"/>
    <property type="match status" value="1"/>
</dbReference>
<evidence type="ECO:0000259" key="21">
    <source>
        <dbReference type="PROSITE" id="PS01180"/>
    </source>
</evidence>
<dbReference type="PROSITE" id="PS01180">
    <property type="entry name" value="CUB"/>
    <property type="match status" value="3"/>
</dbReference>
<keyword evidence="6" id="KW-1003">Cell membrane</keyword>
<dbReference type="SMART" id="SM00241">
    <property type="entry name" value="ZP"/>
    <property type="match status" value="2"/>
</dbReference>
<dbReference type="FunFam" id="2.60.120.290:FF:000005">
    <property type="entry name" value="Procollagen C-endopeptidase enhancer 1"/>
    <property type="match status" value="1"/>
</dbReference>
<feature type="disulfide bond" evidence="19">
    <location>
        <begin position="167"/>
        <end position="228"/>
    </location>
</feature>
<dbReference type="Proteomes" id="UP001591681">
    <property type="component" value="Unassembled WGS sequence"/>
</dbReference>
<evidence type="ECO:0000313" key="25">
    <source>
        <dbReference type="EMBL" id="KAL2082908.1"/>
    </source>
</evidence>
<dbReference type="Pfam" id="PF00100">
    <property type="entry name" value="Zona_pellucida"/>
    <property type="match status" value="2"/>
</dbReference>
<dbReference type="InterPro" id="IPR036772">
    <property type="entry name" value="SRCR-like_dom_sf"/>
</dbReference>
<comment type="caution">
    <text evidence="25">The sequence shown here is derived from an EMBL/GenBank/DDBJ whole genome shotgun (WGS) entry which is preliminary data.</text>
</comment>
<comment type="subcellular location">
    <subcellularLocation>
        <location evidence="1">Cell membrane</location>
    </subcellularLocation>
    <subcellularLocation>
        <location evidence="2">Secreted</location>
    </subcellularLocation>
</comment>
<dbReference type="GO" id="GO:0005576">
    <property type="term" value="C:extracellular region"/>
    <property type="evidence" value="ECO:0007669"/>
    <property type="project" value="UniProtKB-SubCell"/>
</dbReference>
<dbReference type="InterPro" id="IPR001212">
    <property type="entry name" value="Somatomedin_B_dom"/>
</dbReference>
<gene>
    <name evidence="25" type="ORF">ACEWY4_020681</name>
</gene>
<keyword evidence="9" id="KW-0677">Repeat</keyword>
<evidence type="ECO:0000256" key="9">
    <source>
        <dbReference type="ARBA" id="ARBA00022737"/>
    </source>
</evidence>
<dbReference type="Pfam" id="PF00431">
    <property type="entry name" value="CUB"/>
    <property type="match status" value="3"/>
</dbReference>
<evidence type="ECO:0000256" key="13">
    <source>
        <dbReference type="ARBA" id="ARBA00023157"/>
    </source>
</evidence>
<evidence type="ECO:0000259" key="23">
    <source>
        <dbReference type="PROSITE" id="PS50958"/>
    </source>
</evidence>
<dbReference type="CDD" id="cd00041">
    <property type="entry name" value="CUB"/>
    <property type="match status" value="3"/>
</dbReference>
<evidence type="ECO:0000256" key="2">
    <source>
        <dbReference type="ARBA" id="ARBA00004613"/>
    </source>
</evidence>
<dbReference type="PROSITE" id="PS50958">
    <property type="entry name" value="SMB_2"/>
    <property type="match status" value="3"/>
</dbReference>
<dbReference type="GO" id="GO:0015031">
    <property type="term" value="P:protein transport"/>
    <property type="evidence" value="ECO:0007669"/>
    <property type="project" value="UniProtKB-KW"/>
</dbReference>
<keyword evidence="10" id="KW-0221">Differentiation</keyword>
<accession>A0ABD1JA96</accession>
<dbReference type="InterPro" id="IPR036024">
    <property type="entry name" value="Somatomedin_B-like_dom_sf"/>
</dbReference>
<feature type="domain" description="CUB" evidence="21">
    <location>
        <begin position="775"/>
        <end position="899"/>
    </location>
</feature>
<keyword evidence="26" id="KW-1185">Reference proteome</keyword>
<feature type="domain" description="ZP" evidence="24">
    <location>
        <begin position="353"/>
        <end position="600"/>
    </location>
</feature>
<dbReference type="InterPro" id="IPR001507">
    <property type="entry name" value="ZP_dom"/>
</dbReference>
<keyword evidence="14" id="KW-0325">Glycoprotein</keyword>
<proteinExistence type="inferred from homology"/>
<evidence type="ECO:0000259" key="22">
    <source>
        <dbReference type="PROSITE" id="PS50287"/>
    </source>
</evidence>
<dbReference type="InterPro" id="IPR000859">
    <property type="entry name" value="CUB_dom"/>
</dbReference>
<evidence type="ECO:0000256" key="1">
    <source>
        <dbReference type="ARBA" id="ARBA00004236"/>
    </source>
</evidence>
<feature type="domain" description="SMB" evidence="23">
    <location>
        <begin position="747"/>
        <end position="786"/>
    </location>
</feature>
<evidence type="ECO:0000256" key="16">
    <source>
        <dbReference type="ARBA" id="ARBA00047197"/>
    </source>
</evidence>
<feature type="signal peptide" evidence="20">
    <location>
        <begin position="1"/>
        <end position="18"/>
    </location>
</feature>
<dbReference type="InterPro" id="IPR001190">
    <property type="entry name" value="SRCR"/>
</dbReference>
<keyword evidence="8 20" id="KW-0732">Signal</keyword>
<evidence type="ECO:0000256" key="15">
    <source>
        <dbReference type="ARBA" id="ARBA00030560"/>
    </source>
</evidence>
<keyword evidence="13 19" id="KW-1015">Disulfide bond</keyword>
<keyword evidence="5" id="KW-0217">Developmental protein</keyword>
<evidence type="ECO:0000256" key="18">
    <source>
        <dbReference type="PROSITE-ProRule" id="PRU00059"/>
    </source>
</evidence>
<dbReference type="GO" id="GO:0030154">
    <property type="term" value="P:cell differentiation"/>
    <property type="evidence" value="ECO:0007669"/>
    <property type="project" value="UniProtKB-KW"/>
</dbReference>
<dbReference type="GO" id="GO:0005886">
    <property type="term" value="C:plasma membrane"/>
    <property type="evidence" value="ECO:0007669"/>
    <property type="project" value="UniProtKB-SubCell"/>
</dbReference>
<dbReference type="EMBL" id="JBHFQA010000018">
    <property type="protein sequence ID" value="KAL2082908.1"/>
    <property type="molecule type" value="Genomic_DNA"/>
</dbReference>
<dbReference type="FunFam" id="2.60.120.290:FF:000013">
    <property type="entry name" value="Membrane frizzled-related protein"/>
    <property type="match status" value="2"/>
</dbReference>
<comment type="caution">
    <text evidence="18">Lacks conserved residue(s) required for the propagation of feature annotation.</text>
</comment>
<dbReference type="PRINTS" id="PR00258">
    <property type="entry name" value="SPERACTRCPTR"/>
</dbReference>
<feature type="domain" description="ZP" evidence="24">
    <location>
        <begin position="908"/>
        <end position="1154"/>
    </location>
</feature>
<dbReference type="Gene3D" id="2.60.120.290">
    <property type="entry name" value="Spermadhesin, CUB domain"/>
    <property type="match status" value="3"/>
</dbReference>
<dbReference type="PROSITE" id="PS00682">
    <property type="entry name" value="ZP_1"/>
    <property type="match status" value="1"/>
</dbReference>
<dbReference type="SUPFAM" id="SSF90188">
    <property type="entry name" value="Somatomedin B domain"/>
    <property type="match status" value="3"/>
</dbReference>
<keyword evidence="4" id="KW-0813">Transport</keyword>
<dbReference type="Gene3D" id="2.60.40.3210">
    <property type="entry name" value="Zona pellucida, ZP-N domain"/>
    <property type="match status" value="2"/>
</dbReference>